<keyword evidence="1" id="KW-0812">Transmembrane</keyword>
<feature type="transmembrane region" description="Helical" evidence="1">
    <location>
        <begin position="12"/>
        <end position="38"/>
    </location>
</feature>
<dbReference type="PANTHER" id="PTHR35813">
    <property type="entry name" value="INNER MEMBRANE PROTEIN YBAN"/>
    <property type="match status" value="1"/>
</dbReference>
<dbReference type="GO" id="GO:0005886">
    <property type="term" value="C:plasma membrane"/>
    <property type="evidence" value="ECO:0007669"/>
    <property type="project" value="TreeGrafter"/>
</dbReference>
<keyword evidence="1" id="KW-1133">Transmembrane helix</keyword>
<feature type="transmembrane region" description="Helical" evidence="1">
    <location>
        <begin position="79"/>
        <end position="112"/>
    </location>
</feature>
<evidence type="ECO:0008006" key="4">
    <source>
        <dbReference type="Google" id="ProtNLM"/>
    </source>
</evidence>
<dbReference type="EMBL" id="FNMZ01000003">
    <property type="protein sequence ID" value="SDX08317.1"/>
    <property type="molecule type" value="Genomic_DNA"/>
</dbReference>
<reference evidence="2 3" key="1">
    <citation type="submission" date="2016-10" db="EMBL/GenBank/DDBJ databases">
        <authorList>
            <person name="de Groot N.N."/>
        </authorList>
    </citation>
    <scope>NUCLEOTIDE SEQUENCE [LARGE SCALE GENOMIC DNA]</scope>
    <source>
        <strain evidence="2 3">DSM 17890</strain>
    </source>
</reference>
<keyword evidence="3" id="KW-1185">Reference proteome</keyword>
<dbReference type="STRING" id="356660.SAMN05444336_103247"/>
<dbReference type="PANTHER" id="PTHR35813:SF1">
    <property type="entry name" value="INNER MEMBRANE PROTEIN YBAN"/>
    <property type="match status" value="1"/>
</dbReference>
<dbReference type="RefSeq" id="WP_092681529.1">
    <property type="nucleotide sequence ID" value="NZ_FNMZ01000003.1"/>
</dbReference>
<dbReference type="AlphaFoldDB" id="A0A1H2YTE2"/>
<evidence type="ECO:0000256" key="1">
    <source>
        <dbReference type="SAM" id="Phobius"/>
    </source>
</evidence>
<gene>
    <name evidence="2" type="ORF">SAMN05444336_103247</name>
</gene>
<dbReference type="Proteomes" id="UP000199118">
    <property type="component" value="Unassembled WGS sequence"/>
</dbReference>
<evidence type="ECO:0000313" key="2">
    <source>
        <dbReference type="EMBL" id="SDX08317.1"/>
    </source>
</evidence>
<accession>A0A1H2YTE2</accession>
<dbReference type="InterPro" id="IPR007401">
    <property type="entry name" value="DUF454"/>
</dbReference>
<name>A0A1H2YTE2_9RHOB</name>
<protein>
    <recommendedName>
        <fullName evidence="4">Inner membrane protein</fullName>
    </recommendedName>
</protein>
<dbReference type="Pfam" id="PF04304">
    <property type="entry name" value="DUF454"/>
    <property type="match status" value="1"/>
</dbReference>
<proteinExistence type="predicted"/>
<sequence>MRYLWMALGWTSVALGVLGIALPGLPTVPFLLLAAFAFSRSSERAHRWLVDHARLGPPIRDWQASGSIRRRIKWISSGMMLAAFSVALAAGAPWWALALQVTALGGAAIFVWTRPEPAPIPAAGVSAAPPATER</sequence>
<keyword evidence="1" id="KW-0472">Membrane</keyword>
<dbReference type="OrthoDB" id="9816293at2"/>
<evidence type="ECO:0000313" key="3">
    <source>
        <dbReference type="Proteomes" id="UP000199118"/>
    </source>
</evidence>
<organism evidence="2 3">
    <name type="scientific">Albimonas donghaensis</name>
    <dbReference type="NCBI Taxonomy" id="356660"/>
    <lineage>
        <taxon>Bacteria</taxon>
        <taxon>Pseudomonadati</taxon>
        <taxon>Pseudomonadota</taxon>
        <taxon>Alphaproteobacteria</taxon>
        <taxon>Rhodobacterales</taxon>
        <taxon>Paracoccaceae</taxon>
        <taxon>Albimonas</taxon>
    </lineage>
</organism>
<dbReference type="PIRSF" id="PIRSF016789">
    <property type="entry name" value="DUF454"/>
    <property type="match status" value="1"/>
</dbReference>